<dbReference type="SUPFAM" id="SSF51126">
    <property type="entry name" value="Pectin lyase-like"/>
    <property type="match status" value="1"/>
</dbReference>
<evidence type="ECO:0000313" key="2">
    <source>
        <dbReference type="EMBL" id="ETW96792.1"/>
    </source>
</evidence>
<comment type="caution">
    <text evidence="2">The sequence shown here is derived from an EMBL/GenBank/DDBJ whole genome shotgun (WGS) entry which is preliminary data.</text>
</comment>
<dbReference type="InterPro" id="IPR011050">
    <property type="entry name" value="Pectin_lyase_fold/virulence"/>
</dbReference>
<dbReference type="AlphaFoldDB" id="W4LFP1"/>
<evidence type="ECO:0000313" key="3">
    <source>
        <dbReference type="Proteomes" id="UP000019141"/>
    </source>
</evidence>
<dbReference type="InterPro" id="IPR012334">
    <property type="entry name" value="Pectin_lyas_fold"/>
</dbReference>
<gene>
    <name evidence="2" type="ORF">ETSY1_25180</name>
</gene>
<dbReference type="HOGENOM" id="CLU_459071_0_0_7"/>
<proteinExistence type="predicted"/>
<accession>W4LFP1</accession>
<feature type="region of interest" description="Disordered" evidence="1">
    <location>
        <begin position="550"/>
        <end position="576"/>
    </location>
</feature>
<keyword evidence="3" id="KW-1185">Reference proteome</keyword>
<dbReference type="Proteomes" id="UP000019141">
    <property type="component" value="Unassembled WGS sequence"/>
</dbReference>
<name>W4LFP1_ENTF1</name>
<evidence type="ECO:0008006" key="4">
    <source>
        <dbReference type="Google" id="ProtNLM"/>
    </source>
</evidence>
<reference evidence="2 3" key="1">
    <citation type="journal article" date="2014" name="Nature">
        <title>An environmental bacterial taxon with a large and distinct metabolic repertoire.</title>
        <authorList>
            <person name="Wilson M.C."/>
            <person name="Mori T."/>
            <person name="Ruckert C."/>
            <person name="Uria A.R."/>
            <person name="Helf M.J."/>
            <person name="Takada K."/>
            <person name="Gernert C."/>
            <person name="Steffens U.A."/>
            <person name="Heycke N."/>
            <person name="Schmitt S."/>
            <person name="Rinke C."/>
            <person name="Helfrich E.J."/>
            <person name="Brachmann A.O."/>
            <person name="Gurgui C."/>
            <person name="Wakimoto T."/>
            <person name="Kracht M."/>
            <person name="Crusemann M."/>
            <person name="Hentschel U."/>
            <person name="Abe I."/>
            <person name="Matsunaga S."/>
            <person name="Kalinowski J."/>
            <person name="Takeyama H."/>
            <person name="Piel J."/>
        </authorList>
    </citation>
    <scope>NUCLEOTIDE SEQUENCE [LARGE SCALE GENOMIC DNA]</scope>
    <source>
        <strain evidence="3">TSY1</strain>
    </source>
</reference>
<protein>
    <recommendedName>
        <fullName evidence="4">S-layer family protein</fullName>
    </recommendedName>
</protein>
<organism evidence="2 3">
    <name type="scientific">Entotheonella factor</name>
    <dbReference type="NCBI Taxonomy" id="1429438"/>
    <lineage>
        <taxon>Bacteria</taxon>
        <taxon>Pseudomonadati</taxon>
        <taxon>Nitrospinota/Tectimicrobiota group</taxon>
        <taxon>Candidatus Tectimicrobiota</taxon>
        <taxon>Candidatus Entotheonellia</taxon>
        <taxon>Candidatus Entotheonellales</taxon>
        <taxon>Candidatus Entotheonellaceae</taxon>
        <taxon>Candidatus Entotheonella</taxon>
    </lineage>
</organism>
<dbReference type="Gene3D" id="2.160.20.10">
    <property type="entry name" value="Single-stranded right-handed beta-helix, Pectin lyase-like"/>
    <property type="match status" value="2"/>
</dbReference>
<sequence length="594" mass="61075">MSASDGINLISVGTASRGEVPIDTGTRPLDLTDDFETFGEIELLDGTSLSTSNNGGSRIVIRGGQLLVDRSLMTSINAGNIDSLQAGIDIAVTGSLRLTNGSVVVSAARRAGSGGSISVTAHDIFIEHGSSIATFGLGTGSAGDVRVHADASVTVQASEGNELSTGIFSYAGFDSEAGVIEVRADRFVMNGGVIGTSPNVEPSQRPRSGNVEIVVGHLMLTDGARIDSSTESNFAGGTITVQADTASLTGESVITAGTTGAGDAGDIHIDVDRLTLQDGSEITSDSQGEGDAGLIQITADEMRMSDSLVTTSAQQANGGNIVIESGRLHLQNSFITATVNEQQGEGGNIDINADLMVLEDSEITSESRGTGDAGMIEITANEIRLLNSTVTTNAQQANGGNIVIKSSLLRLHHSAITATVNEQQGAGGNIDINSELVVLENSEIIARASEGRGGNIDIVAKALLADADTVIDASSDKGINGTVNIDSIIDLNENVNPLPRRFAEPNLLLKEPCAEHLRGGQVSSFVLSGRAGIPAEPSSGLPSLMVDIPESASEEKEADSAAHLPPSQAKAGAPQAWRQASLAYDCQHTAGSVQ</sequence>
<evidence type="ECO:0000256" key="1">
    <source>
        <dbReference type="SAM" id="MobiDB-lite"/>
    </source>
</evidence>
<dbReference type="PATRIC" id="fig|1429438.4.peg.4818"/>
<dbReference type="EMBL" id="AZHW01000742">
    <property type="protein sequence ID" value="ETW96792.1"/>
    <property type="molecule type" value="Genomic_DNA"/>
</dbReference>